<protein>
    <recommendedName>
        <fullName evidence="2">Apple domain-containing protein</fullName>
    </recommendedName>
</protein>
<dbReference type="InterPro" id="IPR003609">
    <property type="entry name" value="Pan_app"/>
</dbReference>
<name>A0AAN8WFR2_HALRR</name>
<evidence type="ECO:0000313" key="4">
    <source>
        <dbReference type="Proteomes" id="UP001381693"/>
    </source>
</evidence>
<accession>A0AAN8WFR2</accession>
<dbReference type="InterPro" id="IPR016187">
    <property type="entry name" value="CTDL_fold"/>
</dbReference>
<keyword evidence="4" id="KW-1185">Reference proteome</keyword>
<dbReference type="InterPro" id="IPR016186">
    <property type="entry name" value="C-type_lectin-like/link_sf"/>
</dbReference>
<dbReference type="EMBL" id="JAXCGZ010022863">
    <property type="protein sequence ID" value="KAK7021940.1"/>
    <property type="molecule type" value="Genomic_DNA"/>
</dbReference>
<feature type="transmembrane region" description="Helical" evidence="1">
    <location>
        <begin position="12"/>
        <end position="33"/>
    </location>
</feature>
<dbReference type="Gene3D" id="3.50.4.10">
    <property type="entry name" value="Hepatocyte Growth Factor"/>
    <property type="match status" value="1"/>
</dbReference>
<evidence type="ECO:0000313" key="3">
    <source>
        <dbReference type="EMBL" id="KAK7021940.1"/>
    </source>
</evidence>
<keyword evidence="1" id="KW-1133">Transmembrane helix</keyword>
<dbReference type="AlphaFoldDB" id="A0AAN8WFR2"/>
<keyword evidence="1" id="KW-0812">Transmembrane</keyword>
<comment type="caution">
    <text evidence="3">The sequence shown here is derived from an EMBL/GenBank/DDBJ whole genome shotgun (WGS) entry which is preliminary data.</text>
</comment>
<dbReference type="SUPFAM" id="SSF57414">
    <property type="entry name" value="Hairpin loop containing domain-like"/>
    <property type="match status" value="1"/>
</dbReference>
<dbReference type="Gene3D" id="3.10.100.10">
    <property type="entry name" value="Mannose-Binding Protein A, subunit A"/>
    <property type="match status" value="1"/>
</dbReference>
<reference evidence="3 4" key="1">
    <citation type="submission" date="2023-11" db="EMBL/GenBank/DDBJ databases">
        <title>Halocaridina rubra genome assembly.</title>
        <authorList>
            <person name="Smith C."/>
        </authorList>
    </citation>
    <scope>NUCLEOTIDE SEQUENCE [LARGE SCALE GENOMIC DNA]</scope>
    <source>
        <strain evidence="3">EP-1</strain>
        <tissue evidence="3">Whole</tissue>
    </source>
</reference>
<organism evidence="3 4">
    <name type="scientific">Halocaridina rubra</name>
    <name type="common">Hawaiian red shrimp</name>
    <dbReference type="NCBI Taxonomy" id="373956"/>
    <lineage>
        <taxon>Eukaryota</taxon>
        <taxon>Metazoa</taxon>
        <taxon>Ecdysozoa</taxon>
        <taxon>Arthropoda</taxon>
        <taxon>Crustacea</taxon>
        <taxon>Multicrustacea</taxon>
        <taxon>Malacostraca</taxon>
        <taxon>Eumalacostraca</taxon>
        <taxon>Eucarida</taxon>
        <taxon>Decapoda</taxon>
        <taxon>Pleocyemata</taxon>
        <taxon>Caridea</taxon>
        <taxon>Atyoidea</taxon>
        <taxon>Atyidae</taxon>
        <taxon>Halocaridina</taxon>
    </lineage>
</organism>
<dbReference type="PROSITE" id="PS50948">
    <property type="entry name" value="PAN"/>
    <property type="match status" value="1"/>
</dbReference>
<keyword evidence="1" id="KW-0472">Membrane</keyword>
<dbReference type="Pfam" id="PF00024">
    <property type="entry name" value="PAN_1"/>
    <property type="match status" value="1"/>
</dbReference>
<dbReference type="SUPFAM" id="SSF56436">
    <property type="entry name" value="C-type lectin-like"/>
    <property type="match status" value="1"/>
</dbReference>
<evidence type="ECO:0000259" key="2">
    <source>
        <dbReference type="PROSITE" id="PS50948"/>
    </source>
</evidence>
<feature type="domain" description="Apple" evidence="2">
    <location>
        <begin position="27"/>
        <end position="106"/>
    </location>
</feature>
<proteinExistence type="predicted"/>
<sequence>MNMLFVRKYWTLLLVFMDIIGGDMVGCVAVGRYKLLYNGGLKINGAYTTYQTPSKASCAAICINKYGCWVFTWDSSKNDCQLLTVLTTAVQTISATSTIQTYYASNIDGKNIIKTTTTGSWLQGNNTCTSMGGRLFLPPDTTFSYILSHVYNAISFHVGMYRLISDTNVWYNMDGETSFPQPEWLPGEPNNANGAEIYGIIYNGLVADAHINFNSFALCEI</sequence>
<dbReference type="Proteomes" id="UP001381693">
    <property type="component" value="Unassembled WGS sequence"/>
</dbReference>
<gene>
    <name evidence="3" type="ORF">SK128_022693</name>
</gene>
<evidence type="ECO:0000256" key="1">
    <source>
        <dbReference type="SAM" id="Phobius"/>
    </source>
</evidence>
<dbReference type="CDD" id="cd00037">
    <property type="entry name" value="CLECT"/>
    <property type="match status" value="1"/>
</dbReference>